<dbReference type="Proteomes" id="UP000286045">
    <property type="component" value="Unassembled WGS sequence"/>
</dbReference>
<accession>A0A439D1R9</accession>
<dbReference type="Gene3D" id="1.20.960.10">
    <property type="entry name" value="Mitochondrial outer membrane translocase complex, subunit Tom20 domain"/>
    <property type="match status" value="1"/>
</dbReference>
<dbReference type="GO" id="GO:0005742">
    <property type="term" value="C:mitochondrial outer membrane translocase complex"/>
    <property type="evidence" value="ECO:0007669"/>
    <property type="project" value="InterPro"/>
</dbReference>
<dbReference type="InterPro" id="IPR023392">
    <property type="entry name" value="Tom20_dom_sf"/>
</dbReference>
<dbReference type="FunFam" id="1.20.960.10:FF:000002">
    <property type="entry name" value="Mitochondrial import receptor subunit TOM20"/>
    <property type="match status" value="1"/>
</dbReference>
<feature type="coiled-coil region" evidence="14">
    <location>
        <begin position="86"/>
        <end position="113"/>
    </location>
</feature>
<reference evidence="15 16" key="1">
    <citation type="submission" date="2018-12" db="EMBL/GenBank/DDBJ databases">
        <title>Draft genome sequence of Xylaria grammica IHI A82.</title>
        <authorList>
            <person name="Buettner E."/>
            <person name="Kellner H."/>
        </authorList>
    </citation>
    <scope>NUCLEOTIDE SEQUENCE [LARGE SCALE GENOMIC DNA]</scope>
    <source>
        <strain evidence="15 16">IHI A82</strain>
    </source>
</reference>
<dbReference type="GO" id="GO:0006886">
    <property type="term" value="P:intracellular protein transport"/>
    <property type="evidence" value="ECO:0007669"/>
    <property type="project" value="InterPro"/>
</dbReference>
<evidence type="ECO:0000256" key="8">
    <source>
        <dbReference type="ARBA" id="ARBA00023128"/>
    </source>
</evidence>
<keyword evidence="9" id="KW-0472">Membrane</keyword>
<dbReference type="STRING" id="363999.A0A439D1R9"/>
<dbReference type="Pfam" id="PF02064">
    <property type="entry name" value="MAS20"/>
    <property type="match status" value="1"/>
</dbReference>
<proteinExistence type="inferred from homology"/>
<evidence type="ECO:0000256" key="9">
    <source>
        <dbReference type="ARBA" id="ARBA00023136"/>
    </source>
</evidence>
<evidence type="ECO:0000256" key="14">
    <source>
        <dbReference type="SAM" id="Coils"/>
    </source>
</evidence>
<evidence type="ECO:0000256" key="1">
    <source>
        <dbReference type="ARBA" id="ARBA00004572"/>
    </source>
</evidence>
<organism evidence="15 16">
    <name type="scientific">Xylaria grammica</name>
    <dbReference type="NCBI Taxonomy" id="363999"/>
    <lineage>
        <taxon>Eukaryota</taxon>
        <taxon>Fungi</taxon>
        <taxon>Dikarya</taxon>
        <taxon>Ascomycota</taxon>
        <taxon>Pezizomycotina</taxon>
        <taxon>Sordariomycetes</taxon>
        <taxon>Xylariomycetidae</taxon>
        <taxon>Xylariales</taxon>
        <taxon>Xylariaceae</taxon>
        <taxon>Xylaria</taxon>
    </lineage>
</organism>
<dbReference type="AlphaFoldDB" id="A0A439D1R9"/>
<dbReference type="GO" id="GO:0006605">
    <property type="term" value="P:protein targeting"/>
    <property type="evidence" value="ECO:0007669"/>
    <property type="project" value="InterPro"/>
</dbReference>
<evidence type="ECO:0000256" key="13">
    <source>
        <dbReference type="ARBA" id="ARBA00080405"/>
    </source>
</evidence>
<keyword evidence="8" id="KW-0496">Mitochondrion</keyword>
<evidence type="ECO:0000313" key="15">
    <source>
        <dbReference type="EMBL" id="RWA08395.1"/>
    </source>
</evidence>
<comment type="similarity">
    <text evidence="2">Belongs to the Tom20 family.</text>
</comment>
<evidence type="ECO:0000256" key="12">
    <source>
        <dbReference type="ARBA" id="ARBA00073975"/>
    </source>
</evidence>
<dbReference type="GO" id="GO:0008320">
    <property type="term" value="F:protein transmembrane transporter activity"/>
    <property type="evidence" value="ECO:0007669"/>
    <property type="project" value="TreeGrafter"/>
</dbReference>
<evidence type="ECO:0000256" key="11">
    <source>
        <dbReference type="ARBA" id="ARBA00068548"/>
    </source>
</evidence>
<evidence type="ECO:0000256" key="2">
    <source>
        <dbReference type="ARBA" id="ARBA00005792"/>
    </source>
</evidence>
<dbReference type="SUPFAM" id="SSF47157">
    <property type="entry name" value="Mitochondrial import receptor subunit Tom20"/>
    <property type="match status" value="1"/>
</dbReference>
<keyword evidence="7" id="KW-1133">Transmembrane helix</keyword>
<dbReference type="PRINTS" id="PR00351">
    <property type="entry name" value="OM20RECEPTOR"/>
</dbReference>
<comment type="caution">
    <text evidence="15">The sequence shown here is derived from an EMBL/GenBank/DDBJ whole genome shotgun (WGS) entry which is preliminary data.</text>
</comment>
<keyword evidence="14" id="KW-0175">Coiled coil</keyword>
<keyword evidence="5" id="KW-1000">Mitochondrion outer membrane</keyword>
<dbReference type="InterPro" id="IPR002056">
    <property type="entry name" value="MAS20"/>
</dbReference>
<evidence type="ECO:0000256" key="6">
    <source>
        <dbReference type="ARBA" id="ARBA00022927"/>
    </source>
</evidence>
<evidence type="ECO:0000256" key="3">
    <source>
        <dbReference type="ARBA" id="ARBA00022448"/>
    </source>
</evidence>
<dbReference type="EMBL" id="RYZI01000202">
    <property type="protein sequence ID" value="RWA08395.1"/>
    <property type="molecule type" value="Genomic_DNA"/>
</dbReference>
<gene>
    <name evidence="15" type="ORF">EKO27_g6713</name>
</gene>
<dbReference type="GO" id="GO:0030943">
    <property type="term" value="F:mitochondrion targeting sequence binding"/>
    <property type="evidence" value="ECO:0007669"/>
    <property type="project" value="TreeGrafter"/>
</dbReference>
<keyword evidence="3" id="KW-0813">Transport</keyword>
<dbReference type="GO" id="GO:0016031">
    <property type="term" value="P:tRNA import into mitochondrion"/>
    <property type="evidence" value="ECO:0007669"/>
    <property type="project" value="TreeGrafter"/>
</dbReference>
<keyword evidence="16" id="KW-1185">Reference proteome</keyword>
<evidence type="ECO:0000313" key="16">
    <source>
        <dbReference type="Proteomes" id="UP000286045"/>
    </source>
</evidence>
<name>A0A439D1R9_9PEZI</name>
<keyword evidence="4" id="KW-0812">Transmembrane</keyword>
<protein>
    <recommendedName>
        <fullName evidence="11">Mitochondrial import receptor subunit TOM20</fullName>
    </recommendedName>
    <alternativeName>
        <fullName evidence="10">Mitochondrial 20 kDa outer membrane protein</fullName>
    </alternativeName>
    <alternativeName>
        <fullName evidence="12">Mitochondrial import receptor subunit tom20</fullName>
    </alternativeName>
    <alternativeName>
        <fullName evidence="13">Translocase of outer membrane 20 kDa subunit</fullName>
    </alternativeName>
</protein>
<comment type="subcellular location">
    <subcellularLocation>
        <location evidence="1">Mitochondrion outer membrane</location>
        <topology evidence="1">Single-pass membrane protein</topology>
    </subcellularLocation>
</comment>
<dbReference type="PANTHER" id="PTHR12430">
    <property type="entry name" value="MITOCHONDRIAL IMPORT RECEPTOR SUBUNIT TOM20"/>
    <property type="match status" value="1"/>
</dbReference>
<keyword evidence="6" id="KW-0653">Protein transport</keyword>
<evidence type="ECO:0000256" key="4">
    <source>
        <dbReference type="ARBA" id="ARBA00022692"/>
    </source>
</evidence>
<evidence type="ECO:0000256" key="7">
    <source>
        <dbReference type="ARBA" id="ARBA00022989"/>
    </source>
</evidence>
<evidence type="ECO:0000256" key="10">
    <source>
        <dbReference type="ARBA" id="ARBA00042705"/>
    </source>
</evidence>
<dbReference type="PANTHER" id="PTHR12430:SF0">
    <property type="entry name" value="TRANSLOCASE OF OUTER MITOCHONDRIAL MEMBRANE 20"/>
    <property type="match status" value="1"/>
</dbReference>
<dbReference type="GO" id="GO:0030150">
    <property type="term" value="P:protein import into mitochondrial matrix"/>
    <property type="evidence" value="ECO:0007669"/>
    <property type="project" value="TreeGrafter"/>
</dbReference>
<evidence type="ECO:0000256" key="5">
    <source>
        <dbReference type="ARBA" id="ARBA00022787"/>
    </source>
</evidence>
<sequence length="224" mass="24867">MVQPSTIATISVATAATGLLGPSSPSIVSSSPRAVRTRGVWPWLSPAVLNSSPPTHHPKPIPSGRPKRAYVVYFDYQRRVNPDFRKNLRREERRQARNEKEEAVAQSKQKKRDIQVAVDAAIEEGFPTGVNEKEQYFMEYVQQGEVLASDPSQTIEAALAFYKALKVYPTPRDLISIYDKTVDKRVLDVLAEMIAYDKSLDVDNQVPAGVNLADLMDLPSAGLD</sequence>